<name>A0A9P8YCD4_9PEZI</name>
<keyword evidence="3" id="KW-1185">Reference proteome</keyword>
<comment type="caution">
    <text evidence="2">The sequence shown here is derived from an EMBL/GenBank/DDBJ whole genome shotgun (WGS) entry which is preliminary data.</text>
</comment>
<gene>
    <name evidence="2" type="ORF">B0I36DRAFT_383524</name>
</gene>
<dbReference type="RefSeq" id="XP_046014551.1">
    <property type="nucleotide sequence ID" value="XM_046160964.1"/>
</dbReference>
<dbReference type="PANTHER" id="PTHR38886">
    <property type="entry name" value="SESA DOMAIN-CONTAINING PROTEIN"/>
    <property type="match status" value="1"/>
</dbReference>
<organism evidence="2 3">
    <name type="scientific">Microdochium trichocladiopsis</name>
    <dbReference type="NCBI Taxonomy" id="1682393"/>
    <lineage>
        <taxon>Eukaryota</taxon>
        <taxon>Fungi</taxon>
        <taxon>Dikarya</taxon>
        <taxon>Ascomycota</taxon>
        <taxon>Pezizomycotina</taxon>
        <taxon>Sordariomycetes</taxon>
        <taxon>Xylariomycetidae</taxon>
        <taxon>Xylariales</taxon>
        <taxon>Microdochiaceae</taxon>
        <taxon>Microdochium</taxon>
    </lineage>
</organism>
<evidence type="ECO:0008006" key="4">
    <source>
        <dbReference type="Google" id="ProtNLM"/>
    </source>
</evidence>
<protein>
    <recommendedName>
        <fullName evidence="4">Fungal N-terminal domain-containing protein</fullName>
    </recommendedName>
</protein>
<dbReference type="EMBL" id="JAGTJQ010000004">
    <property type="protein sequence ID" value="KAH7033719.1"/>
    <property type="molecule type" value="Genomic_DNA"/>
</dbReference>
<dbReference type="PANTHER" id="PTHR38886:SF1">
    <property type="entry name" value="NACHT-NTPASE AND P-LOOP NTPASES N-TERMINAL DOMAIN-CONTAINING PROTEIN"/>
    <property type="match status" value="1"/>
</dbReference>
<evidence type="ECO:0000313" key="2">
    <source>
        <dbReference type="EMBL" id="KAH7033719.1"/>
    </source>
</evidence>
<dbReference type="GeneID" id="70190510"/>
<evidence type="ECO:0000256" key="1">
    <source>
        <dbReference type="SAM" id="MobiDB-lite"/>
    </source>
</evidence>
<dbReference type="OrthoDB" id="5404564at2759"/>
<accession>A0A9P8YCD4</accession>
<proteinExistence type="predicted"/>
<feature type="region of interest" description="Disordered" evidence="1">
    <location>
        <begin position="185"/>
        <end position="220"/>
    </location>
</feature>
<dbReference type="AlphaFoldDB" id="A0A9P8YCD4"/>
<reference evidence="2" key="1">
    <citation type="journal article" date="2021" name="Nat. Commun.">
        <title>Genetic determinants of endophytism in the Arabidopsis root mycobiome.</title>
        <authorList>
            <person name="Mesny F."/>
            <person name="Miyauchi S."/>
            <person name="Thiergart T."/>
            <person name="Pickel B."/>
            <person name="Atanasova L."/>
            <person name="Karlsson M."/>
            <person name="Huettel B."/>
            <person name="Barry K.W."/>
            <person name="Haridas S."/>
            <person name="Chen C."/>
            <person name="Bauer D."/>
            <person name="Andreopoulos W."/>
            <person name="Pangilinan J."/>
            <person name="LaButti K."/>
            <person name="Riley R."/>
            <person name="Lipzen A."/>
            <person name="Clum A."/>
            <person name="Drula E."/>
            <person name="Henrissat B."/>
            <person name="Kohler A."/>
            <person name="Grigoriev I.V."/>
            <person name="Martin F.M."/>
            <person name="Hacquard S."/>
        </authorList>
    </citation>
    <scope>NUCLEOTIDE SEQUENCE</scope>
    <source>
        <strain evidence="2">MPI-CAGE-CH-0230</strain>
    </source>
</reference>
<sequence>MSFQVGIGDIVLLAQLSWRISQALSTGRKSAPAELREVEHQLSLLTAALNTVEELYSSLKDNADQQKLASCLSPVVQKCHATLAHLEGVIKKYRIVNEPKTLPKSALGRFNESFIRNWKKIEWTTETGSIQALRDELMLYTNHINLVIGVGTNARTSDISNSLSRVHTMTKDLHDWYEQNLTYPARPTKSSSLSSSSGCPTPAEQPRPVDTQESPDQDAFELSVERSRDFEVLCQNAVVSPDWFETFSTDQANLHRTPMFSCACKRKQGNSAIDHKNPLGAYLTTSSTFPVRQAGREQAWNLLRVADRYSNTFANLRINKVHGQYIAVLDETILQPLVVDQAEVILASGRGNNLAHIDASGDERILASAALLRDSPSAVTSFLVTANNKTLTNENVASVQILPYQTVGHPDGRGSHLYGPLKPLPTSEILITYHEEDESSKGGVRRDTKHDLDEDDFSVILHNVDLESEYTGGRVVAVSGITATIQFSTLSATKEFFTAVGDMRFELYIHSLQYPGSDERVISCLRASQVECHGATTAIYIHDALISIFQSKTPTTAAPLRHRLVMVSRAGNTIVSQVLPDGFYHGPAAPRGGMYTAESYVAQVDGDRGVWRLRRFAGGFAAVVFSSEQVRKTLELVGRTMAITASEPE</sequence>
<evidence type="ECO:0000313" key="3">
    <source>
        <dbReference type="Proteomes" id="UP000756346"/>
    </source>
</evidence>
<dbReference type="Proteomes" id="UP000756346">
    <property type="component" value="Unassembled WGS sequence"/>
</dbReference>